<name>A0A261FNK4_9BIFI</name>
<evidence type="ECO:0000256" key="1">
    <source>
        <dbReference type="ARBA" id="ARBA00011900"/>
    </source>
</evidence>
<evidence type="ECO:0000313" key="7">
    <source>
        <dbReference type="EMBL" id="OZG60565.1"/>
    </source>
</evidence>
<protein>
    <recommendedName>
        <fullName evidence="1">site-specific DNA-methyltransferase (adenine-specific)</fullName>
        <ecNumber evidence="1">2.1.1.72</ecNumber>
    </recommendedName>
</protein>
<organism evidence="7 8">
    <name type="scientific">Bifidobacterium lemurum</name>
    <dbReference type="NCBI Taxonomy" id="1603886"/>
    <lineage>
        <taxon>Bacteria</taxon>
        <taxon>Bacillati</taxon>
        <taxon>Actinomycetota</taxon>
        <taxon>Actinomycetes</taxon>
        <taxon>Bifidobacteriales</taxon>
        <taxon>Bifidobacteriaceae</taxon>
        <taxon>Bifidobacterium</taxon>
    </lineage>
</organism>
<dbReference type="NCBIfam" id="NF033452">
    <property type="entry name" value="BREX_1_MTaseX"/>
    <property type="match status" value="1"/>
</dbReference>
<dbReference type="Proteomes" id="UP000216352">
    <property type="component" value="Unassembled WGS sequence"/>
</dbReference>
<dbReference type="InterPro" id="IPR002052">
    <property type="entry name" value="DNA_methylase_N6_adenine_CS"/>
</dbReference>
<evidence type="ECO:0000259" key="6">
    <source>
        <dbReference type="Pfam" id="PF07669"/>
    </source>
</evidence>
<accession>A0A261FNK4</accession>
<reference evidence="7 8" key="1">
    <citation type="journal article" date="2017" name="BMC Genomics">
        <title>Comparative genomic and phylogenomic analyses of the Bifidobacteriaceae family.</title>
        <authorList>
            <person name="Lugli G.A."/>
            <person name="Milani C."/>
            <person name="Turroni F."/>
            <person name="Duranti S."/>
            <person name="Mancabelli L."/>
            <person name="Mangifesta M."/>
            <person name="Ferrario C."/>
            <person name="Modesto M."/>
            <person name="Mattarelli P."/>
            <person name="Jiri K."/>
            <person name="van Sinderen D."/>
            <person name="Ventura M."/>
        </authorList>
    </citation>
    <scope>NUCLEOTIDE SEQUENCE [LARGE SCALE GENOMIC DNA]</scope>
    <source>
        <strain evidence="7 8">DSM 28807</strain>
    </source>
</reference>
<evidence type="ECO:0000256" key="3">
    <source>
        <dbReference type="ARBA" id="ARBA00022679"/>
    </source>
</evidence>
<evidence type="ECO:0000313" key="8">
    <source>
        <dbReference type="Proteomes" id="UP000216352"/>
    </source>
</evidence>
<comment type="caution">
    <text evidence="7">The sequence shown here is derived from an EMBL/GenBank/DDBJ whole genome shotgun (WGS) entry which is preliminary data.</text>
</comment>
<dbReference type="GO" id="GO:0032259">
    <property type="term" value="P:methylation"/>
    <property type="evidence" value="ECO:0007669"/>
    <property type="project" value="UniProtKB-KW"/>
</dbReference>
<sequence length="879" mass="99721">MLTYAFDLLYQIYEDEGYSPSEIPGLILKHNLFGMEIDERAANLAAFALTMKARAKSRRFFRNQVLPNIQLIAEEEFNSTEIEDLNRLYDVTLDEDVWNTYANADVEGSLIIPPSELSQLKELRWQDVPNDVTWNDLSLMGSDTLSRVGTVIRQSQLLSNQYACVVANPPYMGGKNMGSDLKRYVQDHFEDGKADLFAAFMLRNLHLVESNGVLAMVTMQSWMFLSSFESMRQLLLANTEISTMAHLGAGAFDAIGGEVVSTTAFTLAKHEPQSAGIYTRLVDVHGDQAQADAFAAENSEPSGLRYTVNQSEFAQIPGSPIVYWLSEAMLHAFSSGKPLSEFAQLKNGMSTGNNDSVLRQWFEISFDDFTDDCVSNNSVDLYGKKWFPYNKGGEYRKWYGNASSVIRYDVYGREYMASLKGSRPNSPHLYFLPCVSWSKVSSGTTAFRLFPKGFVFDVAGCSMFPTDNTLLWPLLAFGNSSVAQQLLMAISPTLNFEAGQLARLPFYLTENSAAVNLAHEMVHMAQTDWDSFETSWSYEKNDLLKSADKMFSLEQSVVRLYEHWNEQSHIQQSNEIRNNEIVAKVYDVVGDVPTDVPLERVSLKRNAAFAYPKNTPAERDELFACDVVKELISYAVGCMFGRYGLDKPGLILASQGETIADYLKHVPEPSFMPDEDNVIPVTETDCFGDDIVSRFRRFLEVAFGKDHLTENVAYIERVLGKPLRKYFVNDFYNDHVKMYSNRPIYWQYSSRTDNKGAFKALVYLHRCTPQTTGKVLEYLRDFTVKIADQAMQLDKSDRAQDKREAEKLRRAVTECKAYEDDVLYPLATRNLEMDLDDGVLVNYLRMGKALRAIPAIERKRQEVSTWTWPVHPLEGKAEY</sequence>
<dbReference type="PANTHER" id="PTHR33841">
    <property type="entry name" value="DNA METHYLTRANSFERASE YEEA-RELATED"/>
    <property type="match status" value="1"/>
</dbReference>
<dbReference type="EC" id="2.1.1.72" evidence="1"/>
<dbReference type="InterPro" id="IPR011639">
    <property type="entry name" value="MethylTrfase_TaqI-like_dom"/>
</dbReference>
<comment type="catalytic activity">
    <reaction evidence="5">
        <text>a 2'-deoxyadenosine in DNA + S-adenosyl-L-methionine = an N(6)-methyl-2'-deoxyadenosine in DNA + S-adenosyl-L-homocysteine + H(+)</text>
        <dbReference type="Rhea" id="RHEA:15197"/>
        <dbReference type="Rhea" id="RHEA-COMP:12418"/>
        <dbReference type="Rhea" id="RHEA-COMP:12419"/>
        <dbReference type="ChEBI" id="CHEBI:15378"/>
        <dbReference type="ChEBI" id="CHEBI:57856"/>
        <dbReference type="ChEBI" id="CHEBI:59789"/>
        <dbReference type="ChEBI" id="CHEBI:90615"/>
        <dbReference type="ChEBI" id="CHEBI:90616"/>
        <dbReference type="EC" id="2.1.1.72"/>
    </reaction>
</comment>
<keyword evidence="8" id="KW-1185">Reference proteome</keyword>
<keyword evidence="3 7" id="KW-0808">Transferase</keyword>
<dbReference type="STRING" id="1603886.GCA_001895165_02225"/>
<dbReference type="Pfam" id="PF07669">
    <property type="entry name" value="Eco57I"/>
    <property type="match status" value="1"/>
</dbReference>
<dbReference type="GO" id="GO:0009007">
    <property type="term" value="F:site-specific DNA-methyltransferase (adenine-specific) activity"/>
    <property type="evidence" value="ECO:0007669"/>
    <property type="project" value="UniProtKB-EC"/>
</dbReference>
<dbReference type="AlphaFoldDB" id="A0A261FNK4"/>
<dbReference type="InterPro" id="IPR029063">
    <property type="entry name" value="SAM-dependent_MTases_sf"/>
</dbReference>
<evidence type="ECO:0000256" key="5">
    <source>
        <dbReference type="ARBA" id="ARBA00047942"/>
    </source>
</evidence>
<feature type="domain" description="Type II methyltransferase M.TaqI-like" evidence="6">
    <location>
        <begin position="30"/>
        <end position="248"/>
    </location>
</feature>
<dbReference type="Gene3D" id="3.40.50.150">
    <property type="entry name" value="Vaccinia Virus protein VP39"/>
    <property type="match status" value="1"/>
</dbReference>
<dbReference type="InterPro" id="IPR047939">
    <property type="entry name" value="BREX_1_PglX"/>
</dbReference>
<dbReference type="EMBL" id="MWWX01000015">
    <property type="protein sequence ID" value="OZG60565.1"/>
    <property type="molecule type" value="Genomic_DNA"/>
</dbReference>
<proteinExistence type="predicted"/>
<keyword evidence="4" id="KW-0949">S-adenosyl-L-methionine</keyword>
<dbReference type="SUPFAM" id="SSF53335">
    <property type="entry name" value="S-adenosyl-L-methionine-dependent methyltransferases"/>
    <property type="match status" value="1"/>
</dbReference>
<dbReference type="GO" id="GO:0006304">
    <property type="term" value="P:DNA modification"/>
    <property type="evidence" value="ECO:0007669"/>
    <property type="project" value="InterPro"/>
</dbReference>
<keyword evidence="2 7" id="KW-0489">Methyltransferase</keyword>
<gene>
    <name evidence="7" type="ORF">BLEM_1761</name>
</gene>
<dbReference type="GO" id="GO:0003676">
    <property type="term" value="F:nucleic acid binding"/>
    <property type="evidence" value="ECO:0007669"/>
    <property type="project" value="InterPro"/>
</dbReference>
<dbReference type="PROSITE" id="PS00092">
    <property type="entry name" value="N6_MTASE"/>
    <property type="match status" value="1"/>
</dbReference>
<dbReference type="InterPro" id="IPR050953">
    <property type="entry name" value="N4_N6_ade-DNA_methylase"/>
</dbReference>
<evidence type="ECO:0000256" key="4">
    <source>
        <dbReference type="ARBA" id="ARBA00022691"/>
    </source>
</evidence>
<dbReference type="PANTHER" id="PTHR33841:SF1">
    <property type="entry name" value="DNA METHYLTRANSFERASE A"/>
    <property type="match status" value="1"/>
</dbReference>
<evidence type="ECO:0000256" key="2">
    <source>
        <dbReference type="ARBA" id="ARBA00022603"/>
    </source>
</evidence>